<organism evidence="8 9">
    <name type="scientific">Jiella flava</name>
    <dbReference type="NCBI Taxonomy" id="2816857"/>
    <lineage>
        <taxon>Bacteria</taxon>
        <taxon>Pseudomonadati</taxon>
        <taxon>Pseudomonadota</taxon>
        <taxon>Alphaproteobacteria</taxon>
        <taxon>Hyphomicrobiales</taxon>
        <taxon>Aurantimonadaceae</taxon>
        <taxon>Jiella</taxon>
    </lineage>
</organism>
<dbReference type="InterPro" id="IPR012413">
    <property type="entry name" value="BA14K"/>
</dbReference>
<dbReference type="GO" id="GO:0016020">
    <property type="term" value="C:membrane"/>
    <property type="evidence" value="ECO:0007669"/>
    <property type="project" value="UniProtKB-SubCell"/>
</dbReference>
<dbReference type="AlphaFoldDB" id="A0A939FXF0"/>
<evidence type="ECO:0000256" key="7">
    <source>
        <dbReference type="SAM" id="SignalP"/>
    </source>
</evidence>
<evidence type="ECO:0000256" key="5">
    <source>
        <dbReference type="ARBA" id="ARBA00022734"/>
    </source>
</evidence>
<evidence type="ECO:0000313" key="9">
    <source>
        <dbReference type="Proteomes" id="UP000664122"/>
    </source>
</evidence>
<accession>A0A939FXF0</accession>
<reference evidence="8" key="1">
    <citation type="submission" date="2021-03" db="EMBL/GenBank/DDBJ databases">
        <title>Whole genome sequence of Jiella sp. CQZ9-1.</title>
        <authorList>
            <person name="Tuo L."/>
        </authorList>
    </citation>
    <scope>NUCLEOTIDE SEQUENCE</scope>
    <source>
        <strain evidence="8">CQZ9-1</strain>
    </source>
</reference>
<comment type="subcellular location">
    <subcellularLocation>
        <location evidence="1">Membrane</location>
        <topology evidence="1">Single-pass membrane protein</topology>
    </subcellularLocation>
</comment>
<comment type="similarity">
    <text evidence="2">Belongs to the BA14k family.</text>
</comment>
<protein>
    <recommendedName>
        <fullName evidence="3">Lectin-like protein BA14k</fullName>
    </recommendedName>
</protein>
<evidence type="ECO:0000256" key="2">
    <source>
        <dbReference type="ARBA" id="ARBA00010270"/>
    </source>
</evidence>
<evidence type="ECO:0000256" key="6">
    <source>
        <dbReference type="ARBA" id="ARBA00025321"/>
    </source>
</evidence>
<comment type="function">
    <text evidence="6">Has immunoglobulin-binding and hemagglutination properties, and can bind to mannose. Essential for virulence. May be involved in LPS biosynthesis or polysaccharide transport.</text>
</comment>
<keyword evidence="9" id="KW-1185">Reference proteome</keyword>
<evidence type="ECO:0000256" key="4">
    <source>
        <dbReference type="ARBA" id="ARBA00022475"/>
    </source>
</evidence>
<proteinExistence type="inferred from homology"/>
<sequence>MKTWISTALAAALVVTSGFGATAVSANAQSFIHRGDTIFTIGDRDRYRYWRRHHDHDRWDRYHRDDYRWRHYRRHDNGAALGAGIAGLAVGALIGGALAPRDYGPVPLYRVRPGRVYHGRHVARCEARYRSYDRRTDTFLGYDGYRHRCRL</sequence>
<name>A0A939FXF0_9HYPH</name>
<dbReference type="Pfam" id="PF07886">
    <property type="entry name" value="BA14K"/>
    <property type="match status" value="1"/>
</dbReference>
<feature type="chain" id="PRO_5036776372" description="Lectin-like protein BA14k" evidence="7">
    <location>
        <begin position="29"/>
        <end position="151"/>
    </location>
</feature>
<evidence type="ECO:0000313" key="8">
    <source>
        <dbReference type="EMBL" id="MBO0661798.1"/>
    </source>
</evidence>
<dbReference type="Proteomes" id="UP000664122">
    <property type="component" value="Unassembled WGS sequence"/>
</dbReference>
<keyword evidence="5" id="KW-0430">Lectin</keyword>
<dbReference type="EMBL" id="JAFMPP010000002">
    <property type="protein sequence ID" value="MBO0661798.1"/>
    <property type="molecule type" value="Genomic_DNA"/>
</dbReference>
<keyword evidence="4" id="KW-1003">Cell membrane</keyword>
<dbReference type="GO" id="GO:0030246">
    <property type="term" value="F:carbohydrate binding"/>
    <property type="evidence" value="ECO:0007669"/>
    <property type="project" value="UniProtKB-KW"/>
</dbReference>
<gene>
    <name evidence="8" type="ORF">J1C48_04350</name>
</gene>
<keyword evidence="4" id="KW-0472">Membrane</keyword>
<comment type="caution">
    <text evidence="8">The sequence shown here is derived from an EMBL/GenBank/DDBJ whole genome shotgun (WGS) entry which is preliminary data.</text>
</comment>
<keyword evidence="7" id="KW-0732">Signal</keyword>
<feature type="signal peptide" evidence="7">
    <location>
        <begin position="1"/>
        <end position="28"/>
    </location>
</feature>
<evidence type="ECO:0000256" key="1">
    <source>
        <dbReference type="ARBA" id="ARBA00004167"/>
    </source>
</evidence>
<evidence type="ECO:0000256" key="3">
    <source>
        <dbReference type="ARBA" id="ARBA00020552"/>
    </source>
</evidence>